<evidence type="ECO:0000256" key="6">
    <source>
        <dbReference type="ARBA" id="ARBA00049753"/>
    </source>
</evidence>
<evidence type="ECO:0000256" key="7">
    <source>
        <dbReference type="SAM" id="SignalP"/>
    </source>
</evidence>
<evidence type="ECO:0000256" key="5">
    <source>
        <dbReference type="ARBA" id="ARBA00049629"/>
    </source>
</evidence>
<comment type="caution">
    <text evidence="8">The sequence shown here is derived from an EMBL/GenBank/DDBJ whole genome shotgun (WGS) entry which is preliminary data.</text>
</comment>
<dbReference type="InterPro" id="IPR050490">
    <property type="entry name" value="Bact_solute-bd_prot1"/>
</dbReference>
<dbReference type="SUPFAM" id="SSF53850">
    <property type="entry name" value="Periplasmic binding protein-like II"/>
    <property type="match status" value="1"/>
</dbReference>
<gene>
    <name evidence="8" type="ORF">GCM10007916_13070</name>
</gene>
<evidence type="ECO:0000256" key="3">
    <source>
        <dbReference type="ARBA" id="ARBA00022448"/>
    </source>
</evidence>
<evidence type="ECO:0000313" key="9">
    <source>
        <dbReference type="Proteomes" id="UP001157353"/>
    </source>
</evidence>
<dbReference type="EMBL" id="BSPQ01000002">
    <property type="protein sequence ID" value="GLS90240.1"/>
    <property type="molecule type" value="Genomic_DNA"/>
</dbReference>
<reference evidence="9" key="1">
    <citation type="journal article" date="2019" name="Int. J. Syst. Evol. Microbiol.">
        <title>The Global Catalogue of Microorganisms (GCM) 10K type strain sequencing project: providing services to taxonomists for standard genome sequencing and annotation.</title>
        <authorList>
            <consortium name="The Broad Institute Genomics Platform"/>
            <consortium name="The Broad Institute Genome Sequencing Center for Infectious Disease"/>
            <person name="Wu L."/>
            <person name="Ma J."/>
        </authorList>
    </citation>
    <scope>NUCLEOTIDE SEQUENCE [LARGE SCALE GENOMIC DNA]</scope>
    <source>
        <strain evidence="9">NBRC 103166</strain>
    </source>
</reference>
<dbReference type="PANTHER" id="PTHR43649:SF28">
    <property type="entry name" value="BINDING PROTEIN COMPONENT OF ABC SUGAR TRANSPORTER-RELATED"/>
    <property type="match status" value="1"/>
</dbReference>
<dbReference type="Proteomes" id="UP001157353">
    <property type="component" value="Unassembled WGS sequence"/>
</dbReference>
<keyword evidence="4 7" id="KW-0732">Signal</keyword>
<comment type="function">
    <text evidence="5">Part of a binding-protein-dependent transport system for a sugar.</text>
</comment>
<name>A0ABQ6DZ79_9GAMM</name>
<keyword evidence="9" id="KW-1185">Reference proteome</keyword>
<dbReference type="Pfam" id="PF01547">
    <property type="entry name" value="SBP_bac_1"/>
    <property type="match status" value="1"/>
</dbReference>
<proteinExistence type="inferred from homology"/>
<accession>A0ABQ6DZ79</accession>
<evidence type="ECO:0000313" key="8">
    <source>
        <dbReference type="EMBL" id="GLS90240.1"/>
    </source>
</evidence>
<sequence length="415" mass="47299">MKMIKIKKFLLLWPFLYSAQSYADPLEVLHWWTESGEFEAQAILDEALKKQDITWENFAIVGSGGGSALRVLQMRALSANPPDVAQIKGPDIGEWAQMGMLKEVDSIIGETAWHQYIPEIVKNTIRYEDSYMALPLNIHRVNWLWLNKAIFDELNLVPPTTWEGFFEVADKIQQAGYIALAHGSTSWQDSLLFESVALSLLGAEKYKQAFVQFDENVLASQQMIDVFEQFKRLKKYTGNDMRGKNWVVASKMISDKKAGMLFMGDWSKGMWHAEGKAAMKDYLCVEVPGTHDVFSYNIDSFVFFKKLNSASVNVNTQTFAKTILSKDFQRDFNIQKGSMPVRTDMDMTDFDACTQKAYQDFNRSDLVPSLSQNIATTSYLQSEISKIISYYFKNDDMTAKQAVRQLALAIRAVNK</sequence>
<evidence type="ECO:0000256" key="4">
    <source>
        <dbReference type="ARBA" id="ARBA00022729"/>
    </source>
</evidence>
<dbReference type="InterPro" id="IPR006059">
    <property type="entry name" value="SBP"/>
</dbReference>
<keyword evidence="3" id="KW-0813">Transport</keyword>
<dbReference type="RefSeq" id="WP_284203357.1">
    <property type="nucleotide sequence ID" value="NZ_BSPQ01000002.1"/>
</dbReference>
<feature type="chain" id="PRO_5045946029" description="Probable sugar-binding periplasmic protein" evidence="7">
    <location>
        <begin position="24"/>
        <end position="415"/>
    </location>
</feature>
<dbReference type="PANTHER" id="PTHR43649">
    <property type="entry name" value="ARABINOSE-BINDING PROTEIN-RELATED"/>
    <property type="match status" value="1"/>
</dbReference>
<protein>
    <recommendedName>
        <fullName evidence="6">Probable sugar-binding periplasmic protein</fullName>
    </recommendedName>
</protein>
<feature type="signal peptide" evidence="7">
    <location>
        <begin position="1"/>
        <end position="23"/>
    </location>
</feature>
<comment type="similarity">
    <text evidence="2">Belongs to the bacterial solute-binding protein 1 family.</text>
</comment>
<comment type="subcellular location">
    <subcellularLocation>
        <location evidence="1">Periplasm</location>
    </subcellularLocation>
</comment>
<evidence type="ECO:0000256" key="2">
    <source>
        <dbReference type="ARBA" id="ARBA00008520"/>
    </source>
</evidence>
<dbReference type="Gene3D" id="3.40.190.10">
    <property type="entry name" value="Periplasmic binding protein-like II"/>
    <property type="match status" value="2"/>
</dbReference>
<evidence type="ECO:0000256" key="1">
    <source>
        <dbReference type="ARBA" id="ARBA00004418"/>
    </source>
</evidence>
<organism evidence="8 9">
    <name type="scientific">Psychromonas marina</name>
    <dbReference type="NCBI Taxonomy" id="88364"/>
    <lineage>
        <taxon>Bacteria</taxon>
        <taxon>Pseudomonadati</taxon>
        <taxon>Pseudomonadota</taxon>
        <taxon>Gammaproteobacteria</taxon>
        <taxon>Alteromonadales</taxon>
        <taxon>Psychromonadaceae</taxon>
        <taxon>Psychromonas</taxon>
    </lineage>
</organism>